<dbReference type="Pfam" id="PF07494">
    <property type="entry name" value="Reg_prop"/>
    <property type="match status" value="1"/>
</dbReference>
<dbReference type="Proteomes" id="UP000216035">
    <property type="component" value="Unassembled WGS sequence"/>
</dbReference>
<sequence>MNVKHNIRIIQLAILLLSANVSAQLDSFTWLDDEAGLPQNSIKSIVPDKYGFLWLTTENGLVRYDGQEFKTFNSENQNFLNNRFLYIAGKKRDRLTFH</sequence>
<gene>
    <name evidence="2" type="ORF">CHX27_08145</name>
</gene>
<evidence type="ECO:0000313" key="3">
    <source>
        <dbReference type="Proteomes" id="UP000216035"/>
    </source>
</evidence>
<evidence type="ECO:0000313" key="2">
    <source>
        <dbReference type="EMBL" id="OYQ43930.1"/>
    </source>
</evidence>
<feature type="signal peptide" evidence="1">
    <location>
        <begin position="1"/>
        <end position="23"/>
    </location>
</feature>
<reference evidence="2 3" key="1">
    <citation type="submission" date="2017-07" db="EMBL/GenBank/DDBJ databases">
        <title>Flavobacterium cyanobacteriorum sp. nov., isolated from cyanobacterial aggregates in a eutrophic lake.</title>
        <authorList>
            <person name="Cai H."/>
        </authorList>
    </citation>
    <scope>NUCLEOTIDE SEQUENCE [LARGE SCALE GENOMIC DNA]</scope>
    <source>
        <strain evidence="2 3">TH167</strain>
    </source>
</reference>
<dbReference type="Gene3D" id="2.130.10.10">
    <property type="entry name" value="YVTN repeat-like/Quinoprotein amine dehydrogenase"/>
    <property type="match status" value="1"/>
</dbReference>
<evidence type="ECO:0000256" key="1">
    <source>
        <dbReference type="SAM" id="SignalP"/>
    </source>
</evidence>
<dbReference type="InterPro" id="IPR011110">
    <property type="entry name" value="Reg_prop"/>
</dbReference>
<dbReference type="InterPro" id="IPR015943">
    <property type="entry name" value="WD40/YVTN_repeat-like_dom_sf"/>
</dbReference>
<dbReference type="AlphaFoldDB" id="A0A255ZT79"/>
<proteinExistence type="predicted"/>
<feature type="chain" id="PRO_5011971007" description="Hybrid sensor histidine kinase/response regulator" evidence="1">
    <location>
        <begin position="24"/>
        <end position="98"/>
    </location>
</feature>
<keyword evidence="1" id="KW-0732">Signal</keyword>
<keyword evidence="3" id="KW-1185">Reference proteome</keyword>
<protein>
    <recommendedName>
        <fullName evidence="4">Hybrid sensor histidine kinase/response regulator</fullName>
    </recommendedName>
</protein>
<organism evidence="2 3">
    <name type="scientific">Flavobacterium aurantiibacter</name>
    <dbReference type="NCBI Taxonomy" id="2023067"/>
    <lineage>
        <taxon>Bacteria</taxon>
        <taxon>Pseudomonadati</taxon>
        <taxon>Bacteroidota</taxon>
        <taxon>Flavobacteriia</taxon>
        <taxon>Flavobacteriales</taxon>
        <taxon>Flavobacteriaceae</taxon>
        <taxon>Flavobacterium</taxon>
    </lineage>
</organism>
<name>A0A255ZT79_9FLAO</name>
<dbReference type="EMBL" id="NOXX01000195">
    <property type="protein sequence ID" value="OYQ43930.1"/>
    <property type="molecule type" value="Genomic_DNA"/>
</dbReference>
<accession>A0A255ZT79</accession>
<evidence type="ECO:0008006" key="4">
    <source>
        <dbReference type="Google" id="ProtNLM"/>
    </source>
</evidence>
<comment type="caution">
    <text evidence="2">The sequence shown here is derived from an EMBL/GenBank/DDBJ whole genome shotgun (WGS) entry which is preliminary data.</text>
</comment>